<evidence type="ECO:0000313" key="2">
    <source>
        <dbReference type="Proteomes" id="UP001177021"/>
    </source>
</evidence>
<dbReference type="EMBL" id="CASHSV030000024">
    <property type="protein sequence ID" value="CAJ2640292.1"/>
    <property type="molecule type" value="Genomic_DNA"/>
</dbReference>
<accession>A0ACB0J9X5</accession>
<reference evidence="1" key="1">
    <citation type="submission" date="2023-10" db="EMBL/GenBank/DDBJ databases">
        <authorList>
            <person name="Rodriguez Cubillos JULIANA M."/>
            <person name="De Vega J."/>
        </authorList>
    </citation>
    <scope>NUCLEOTIDE SEQUENCE</scope>
</reference>
<comment type="caution">
    <text evidence="1">The sequence shown here is derived from an EMBL/GenBank/DDBJ whole genome shotgun (WGS) entry which is preliminary data.</text>
</comment>
<dbReference type="Proteomes" id="UP001177021">
    <property type="component" value="Unassembled WGS sequence"/>
</dbReference>
<keyword evidence="2" id="KW-1185">Reference proteome</keyword>
<sequence>MKRKIFQSCDDALSYVKAVEVAFQYNNRKKYDEFLKILKDLNLRIGRRISIRCVKAKVKRLFKGNSDLILLFNNLFPTEYQITLPQRTGKKVKKVKEYCELPWDVLDIISKRLDFDDLFSFAGVCKNWRAFHKIYWRNFLTSQEPLLLTSYRATNGEKSYTLTRNSDQKVYCLKMKCYASYVTSSSGYFIMVGYNNSFLLINPFTRISKVINVSTFEVKPTGLFNRAMLAFGKCSEEFVLVVLCNIFASGGLNVYQSRNCGWVTYSTTENQGKVVNFVVFHNKIYVITNKANLGVINLNSANITFLKLKNTPNATIPSLFYWLLCCDDQLLLVDFRHEKTLPNVYKIDFSTMNYVKLETLGDIAIFYVKRRNCYALSNPNKWGYERNSLYVMSPSSSNIECSVHSWDDKELQKYITLPTSASPGRFPSMLGWCFRHLRYEVDYSLVE</sequence>
<protein>
    <submittedName>
        <fullName evidence="1">Uncharacterized protein</fullName>
    </submittedName>
</protein>
<proteinExistence type="predicted"/>
<name>A0ACB0J9X5_TRIPR</name>
<organism evidence="1 2">
    <name type="scientific">Trifolium pratense</name>
    <name type="common">Red clover</name>
    <dbReference type="NCBI Taxonomy" id="57577"/>
    <lineage>
        <taxon>Eukaryota</taxon>
        <taxon>Viridiplantae</taxon>
        <taxon>Streptophyta</taxon>
        <taxon>Embryophyta</taxon>
        <taxon>Tracheophyta</taxon>
        <taxon>Spermatophyta</taxon>
        <taxon>Magnoliopsida</taxon>
        <taxon>eudicotyledons</taxon>
        <taxon>Gunneridae</taxon>
        <taxon>Pentapetalae</taxon>
        <taxon>rosids</taxon>
        <taxon>fabids</taxon>
        <taxon>Fabales</taxon>
        <taxon>Fabaceae</taxon>
        <taxon>Papilionoideae</taxon>
        <taxon>50 kb inversion clade</taxon>
        <taxon>NPAAA clade</taxon>
        <taxon>Hologalegina</taxon>
        <taxon>IRL clade</taxon>
        <taxon>Trifolieae</taxon>
        <taxon>Trifolium</taxon>
    </lineage>
</organism>
<gene>
    <name evidence="1" type="ORF">MILVUS5_LOCUS10169</name>
</gene>
<evidence type="ECO:0000313" key="1">
    <source>
        <dbReference type="EMBL" id="CAJ2640292.1"/>
    </source>
</evidence>